<gene>
    <name evidence="1" type="ORF">FOL47_005274</name>
</gene>
<dbReference type="Proteomes" id="UP000591131">
    <property type="component" value="Unassembled WGS sequence"/>
</dbReference>
<proteinExistence type="predicted"/>
<accession>A0A7J6LYX5</accession>
<protein>
    <submittedName>
        <fullName evidence="1">Uncharacterized protein</fullName>
    </submittedName>
</protein>
<organism evidence="1 2">
    <name type="scientific">Perkinsus chesapeaki</name>
    <name type="common">Clam parasite</name>
    <name type="synonym">Perkinsus andrewsi</name>
    <dbReference type="NCBI Taxonomy" id="330153"/>
    <lineage>
        <taxon>Eukaryota</taxon>
        <taxon>Sar</taxon>
        <taxon>Alveolata</taxon>
        <taxon>Perkinsozoa</taxon>
        <taxon>Perkinsea</taxon>
        <taxon>Perkinsida</taxon>
        <taxon>Perkinsidae</taxon>
        <taxon>Perkinsus</taxon>
    </lineage>
</organism>
<comment type="caution">
    <text evidence="1">The sequence shown here is derived from an EMBL/GenBank/DDBJ whole genome shotgun (WGS) entry which is preliminary data.</text>
</comment>
<dbReference type="OrthoDB" id="10347829at2759"/>
<sequence>MHSISQRIVIVATFISAAYGHINGELRGMELERYSSEDMHSNFNQTPANDGGCYERPKGKCGADLMGCTCIPLVFNFVYLAMWQLYLVLTNNTFAAFQVWANKEKDTREAALSTAVALAVQLHQKEDYLHPLAPLRITMQPIFEKVLLVVAFNTAVLGCMKEGETAGIEVEKYSSDDMHFPFKQVPTNDGGCYERPNGHCEYDGDDIVGCSCNPSETLLFFLLYPYLDLRVVCGDTCSNATKCPEPPKGTKGCIDTVCVLTCSDDKDCINGGACTDTDAGSFCMYDA</sequence>
<keyword evidence="2" id="KW-1185">Reference proteome</keyword>
<reference evidence="1 2" key="1">
    <citation type="submission" date="2020-04" db="EMBL/GenBank/DDBJ databases">
        <title>Perkinsus chesapeaki whole genome sequence.</title>
        <authorList>
            <person name="Bogema D.R."/>
        </authorList>
    </citation>
    <scope>NUCLEOTIDE SEQUENCE [LARGE SCALE GENOMIC DNA]</scope>
    <source>
        <strain evidence="1">ATCC PRA-425</strain>
    </source>
</reference>
<evidence type="ECO:0000313" key="2">
    <source>
        <dbReference type="Proteomes" id="UP000591131"/>
    </source>
</evidence>
<name>A0A7J6LYX5_PERCH</name>
<evidence type="ECO:0000313" key="1">
    <source>
        <dbReference type="EMBL" id="KAF4664160.1"/>
    </source>
</evidence>
<dbReference type="AlphaFoldDB" id="A0A7J6LYX5"/>
<dbReference type="EMBL" id="JAAPAO010000295">
    <property type="protein sequence ID" value="KAF4664160.1"/>
    <property type="molecule type" value="Genomic_DNA"/>
</dbReference>